<name>L1JY96_GUITC</name>
<reference evidence="2 4" key="1">
    <citation type="journal article" date="2012" name="Nature">
        <title>Algal genomes reveal evolutionary mosaicism and the fate of nucleomorphs.</title>
        <authorList>
            <consortium name="DOE Joint Genome Institute"/>
            <person name="Curtis B.A."/>
            <person name="Tanifuji G."/>
            <person name="Burki F."/>
            <person name="Gruber A."/>
            <person name="Irimia M."/>
            <person name="Maruyama S."/>
            <person name="Arias M.C."/>
            <person name="Ball S.G."/>
            <person name="Gile G.H."/>
            <person name="Hirakawa Y."/>
            <person name="Hopkins J.F."/>
            <person name="Kuo A."/>
            <person name="Rensing S.A."/>
            <person name="Schmutz J."/>
            <person name="Symeonidi A."/>
            <person name="Elias M."/>
            <person name="Eveleigh R.J."/>
            <person name="Herman E.K."/>
            <person name="Klute M.J."/>
            <person name="Nakayama T."/>
            <person name="Obornik M."/>
            <person name="Reyes-Prieto A."/>
            <person name="Armbrust E.V."/>
            <person name="Aves S.J."/>
            <person name="Beiko R.G."/>
            <person name="Coutinho P."/>
            <person name="Dacks J.B."/>
            <person name="Durnford D.G."/>
            <person name="Fast N.M."/>
            <person name="Green B.R."/>
            <person name="Grisdale C.J."/>
            <person name="Hempel F."/>
            <person name="Henrissat B."/>
            <person name="Hoppner M.P."/>
            <person name="Ishida K."/>
            <person name="Kim E."/>
            <person name="Koreny L."/>
            <person name="Kroth P.G."/>
            <person name="Liu Y."/>
            <person name="Malik S.B."/>
            <person name="Maier U.G."/>
            <person name="McRose D."/>
            <person name="Mock T."/>
            <person name="Neilson J.A."/>
            <person name="Onodera N.T."/>
            <person name="Poole A.M."/>
            <person name="Pritham E.J."/>
            <person name="Richards T.A."/>
            <person name="Rocap G."/>
            <person name="Roy S.W."/>
            <person name="Sarai C."/>
            <person name="Schaack S."/>
            <person name="Shirato S."/>
            <person name="Slamovits C.H."/>
            <person name="Spencer D.F."/>
            <person name="Suzuki S."/>
            <person name="Worden A.Z."/>
            <person name="Zauner S."/>
            <person name="Barry K."/>
            <person name="Bell C."/>
            <person name="Bharti A.K."/>
            <person name="Crow J.A."/>
            <person name="Grimwood J."/>
            <person name="Kramer R."/>
            <person name="Lindquist E."/>
            <person name="Lucas S."/>
            <person name="Salamov A."/>
            <person name="McFadden G.I."/>
            <person name="Lane C.E."/>
            <person name="Keeling P.J."/>
            <person name="Gray M.W."/>
            <person name="Grigoriev I.V."/>
            <person name="Archibald J.M."/>
        </authorList>
    </citation>
    <scope>NUCLEOTIDE SEQUENCE</scope>
    <source>
        <strain evidence="2 4">CCMP2712</strain>
    </source>
</reference>
<feature type="region of interest" description="Disordered" evidence="1">
    <location>
        <begin position="183"/>
        <end position="207"/>
    </location>
</feature>
<dbReference type="EMBL" id="JH992970">
    <property type="protein sequence ID" value="EKX53284.1"/>
    <property type="molecule type" value="Genomic_DNA"/>
</dbReference>
<dbReference type="AlphaFoldDB" id="L1JY96"/>
<keyword evidence="4" id="KW-1185">Reference proteome</keyword>
<sequence length="450" mass="51194">MTKMCLDTCEDMSDSLIPDYLMELDKESNSEYLRNLVHFSPQNEEADTKDLDKQQDGKPEEEELASAPAARAMKKHEAVRHDLRERRTVQRWKMYVSSCNPKREIFWGSQEAFSEVSQKELRESEKVSEKTKKANESTSCSHMSSGLPSDLWTIARFLNEMRTASLLLGLTCKLFDKSCYSSKLPTKGSKSPAPSQRKRAAQFSSEEHLSSERNLVALMEQSKALQDLVQENSLSDGSILRLTGSGMSQHVRIMQRGRSIEIVGGMTQPFVNLNRLLREVFHTELSPCVALTMLEYKNASSNRWQKVLDIPKIRKSLSSHQYNLLVQSAQSFKVENGGFRSYHDAAELVRSLELKDRRQWTCWAESPARPLNIPSRPWEVYQDSWTSLGEFLGVKAAPRKRRVPCAHDGSRSKFQCADGRVKKSSSKMMRSIQGDLQDFHSSLDQLSVGL</sequence>
<protein>
    <submittedName>
        <fullName evidence="2 3">Uncharacterized protein</fullName>
    </submittedName>
</protein>
<dbReference type="EnsemblProtists" id="EKX53284">
    <property type="protein sequence ID" value="EKX53284"/>
    <property type="gene ID" value="GUITHDRAFT_160999"/>
</dbReference>
<feature type="compositionally biased region" description="Basic and acidic residues" evidence="1">
    <location>
        <begin position="46"/>
        <end position="58"/>
    </location>
</feature>
<dbReference type="RefSeq" id="XP_005840264.1">
    <property type="nucleotide sequence ID" value="XM_005840207.1"/>
</dbReference>
<dbReference type="PaxDb" id="55529-EKX53284"/>
<dbReference type="KEGG" id="gtt:GUITHDRAFT_160999"/>
<feature type="compositionally biased region" description="Polar residues" evidence="1">
    <location>
        <begin position="183"/>
        <end position="194"/>
    </location>
</feature>
<feature type="region of interest" description="Disordered" evidence="1">
    <location>
        <begin position="39"/>
        <end position="77"/>
    </location>
</feature>
<accession>L1JY96</accession>
<reference evidence="4" key="2">
    <citation type="submission" date="2012-11" db="EMBL/GenBank/DDBJ databases">
        <authorList>
            <person name="Kuo A."/>
            <person name="Curtis B.A."/>
            <person name="Tanifuji G."/>
            <person name="Burki F."/>
            <person name="Gruber A."/>
            <person name="Irimia M."/>
            <person name="Maruyama S."/>
            <person name="Arias M.C."/>
            <person name="Ball S.G."/>
            <person name="Gile G.H."/>
            <person name="Hirakawa Y."/>
            <person name="Hopkins J.F."/>
            <person name="Rensing S.A."/>
            <person name="Schmutz J."/>
            <person name="Symeonidi A."/>
            <person name="Elias M."/>
            <person name="Eveleigh R.J."/>
            <person name="Herman E.K."/>
            <person name="Klute M.J."/>
            <person name="Nakayama T."/>
            <person name="Obornik M."/>
            <person name="Reyes-Prieto A."/>
            <person name="Armbrust E.V."/>
            <person name="Aves S.J."/>
            <person name="Beiko R.G."/>
            <person name="Coutinho P."/>
            <person name="Dacks J.B."/>
            <person name="Durnford D.G."/>
            <person name="Fast N.M."/>
            <person name="Green B.R."/>
            <person name="Grisdale C."/>
            <person name="Hempe F."/>
            <person name="Henrissat B."/>
            <person name="Hoppner M.P."/>
            <person name="Ishida K.-I."/>
            <person name="Kim E."/>
            <person name="Koreny L."/>
            <person name="Kroth P.G."/>
            <person name="Liu Y."/>
            <person name="Malik S.-B."/>
            <person name="Maier U.G."/>
            <person name="McRose D."/>
            <person name="Mock T."/>
            <person name="Neilson J.A."/>
            <person name="Onodera N.T."/>
            <person name="Poole A.M."/>
            <person name="Pritham E.J."/>
            <person name="Richards T.A."/>
            <person name="Rocap G."/>
            <person name="Roy S.W."/>
            <person name="Sarai C."/>
            <person name="Schaack S."/>
            <person name="Shirato S."/>
            <person name="Slamovits C.H."/>
            <person name="Spencer D.F."/>
            <person name="Suzuki S."/>
            <person name="Worden A.Z."/>
            <person name="Zauner S."/>
            <person name="Barry K."/>
            <person name="Bell C."/>
            <person name="Bharti A.K."/>
            <person name="Crow J.A."/>
            <person name="Grimwood J."/>
            <person name="Kramer R."/>
            <person name="Lindquist E."/>
            <person name="Lucas S."/>
            <person name="Salamov A."/>
            <person name="McFadden G.I."/>
            <person name="Lane C.E."/>
            <person name="Keeling P.J."/>
            <person name="Gray M.W."/>
            <person name="Grigoriev I.V."/>
            <person name="Archibald J.M."/>
        </authorList>
    </citation>
    <scope>NUCLEOTIDE SEQUENCE</scope>
    <source>
        <strain evidence="4">CCMP2712</strain>
    </source>
</reference>
<evidence type="ECO:0000313" key="4">
    <source>
        <dbReference type="Proteomes" id="UP000011087"/>
    </source>
</evidence>
<organism evidence="2">
    <name type="scientific">Guillardia theta (strain CCMP2712)</name>
    <name type="common">Cryptophyte</name>
    <dbReference type="NCBI Taxonomy" id="905079"/>
    <lineage>
        <taxon>Eukaryota</taxon>
        <taxon>Cryptophyceae</taxon>
        <taxon>Pyrenomonadales</taxon>
        <taxon>Geminigeraceae</taxon>
        <taxon>Guillardia</taxon>
    </lineage>
</organism>
<feature type="non-terminal residue" evidence="2">
    <location>
        <position position="450"/>
    </location>
</feature>
<evidence type="ECO:0000313" key="3">
    <source>
        <dbReference type="EnsemblProtists" id="EKX53284"/>
    </source>
</evidence>
<dbReference type="GeneID" id="17310171"/>
<dbReference type="Proteomes" id="UP000011087">
    <property type="component" value="Unassembled WGS sequence"/>
</dbReference>
<proteinExistence type="predicted"/>
<reference evidence="3" key="3">
    <citation type="submission" date="2016-03" db="UniProtKB">
        <authorList>
            <consortium name="EnsemblProtists"/>
        </authorList>
    </citation>
    <scope>IDENTIFICATION</scope>
</reference>
<feature type="region of interest" description="Disordered" evidence="1">
    <location>
        <begin position="122"/>
        <end position="142"/>
    </location>
</feature>
<evidence type="ECO:0000256" key="1">
    <source>
        <dbReference type="SAM" id="MobiDB-lite"/>
    </source>
</evidence>
<evidence type="ECO:0000313" key="2">
    <source>
        <dbReference type="EMBL" id="EKX53284.1"/>
    </source>
</evidence>
<gene>
    <name evidence="2" type="ORF">GUITHDRAFT_160999</name>
</gene>
<dbReference type="HOGENOM" id="CLU_609173_0_0_1"/>
<feature type="compositionally biased region" description="Basic and acidic residues" evidence="1">
    <location>
        <begin position="122"/>
        <end position="135"/>
    </location>
</feature>